<dbReference type="Proteomes" id="UP000177309">
    <property type="component" value="Unassembled WGS sequence"/>
</dbReference>
<feature type="transmembrane region" description="Helical" evidence="6">
    <location>
        <begin position="333"/>
        <end position="353"/>
    </location>
</feature>
<comment type="subcellular location">
    <subcellularLocation>
        <location evidence="1">Cell membrane</location>
        <topology evidence="1">Multi-pass membrane protein</topology>
    </subcellularLocation>
</comment>
<feature type="transmembrane region" description="Helical" evidence="6">
    <location>
        <begin position="99"/>
        <end position="117"/>
    </location>
</feature>
<evidence type="ECO:0000256" key="5">
    <source>
        <dbReference type="ARBA" id="ARBA00023136"/>
    </source>
</evidence>
<name>A0A1F4TRD8_UNCSA</name>
<dbReference type="GO" id="GO:0015920">
    <property type="term" value="P:lipopolysaccharide transport"/>
    <property type="evidence" value="ECO:0007669"/>
    <property type="project" value="TreeGrafter"/>
</dbReference>
<reference evidence="7 8" key="1">
    <citation type="journal article" date="2016" name="Nat. Commun.">
        <title>Thousands of microbial genomes shed light on interconnected biogeochemical processes in an aquifer system.</title>
        <authorList>
            <person name="Anantharaman K."/>
            <person name="Brown C.T."/>
            <person name="Hug L.A."/>
            <person name="Sharon I."/>
            <person name="Castelle C.J."/>
            <person name="Probst A.J."/>
            <person name="Thomas B.C."/>
            <person name="Singh A."/>
            <person name="Wilkins M.J."/>
            <person name="Karaoz U."/>
            <person name="Brodie E.L."/>
            <person name="Williams K.H."/>
            <person name="Hubbard S.S."/>
            <person name="Banfield J.F."/>
        </authorList>
    </citation>
    <scope>NUCLEOTIDE SEQUENCE [LARGE SCALE GENOMIC DNA]</scope>
</reference>
<dbReference type="PANTHER" id="PTHR33529:SF6">
    <property type="entry name" value="YJGP_YJGQ FAMILY PERMEASE"/>
    <property type="match status" value="1"/>
</dbReference>
<feature type="transmembrane region" description="Helical" evidence="6">
    <location>
        <begin position="60"/>
        <end position="79"/>
    </location>
</feature>
<feature type="transmembrane region" description="Helical" evidence="6">
    <location>
        <begin position="275"/>
        <end position="293"/>
    </location>
</feature>
<dbReference type="InterPro" id="IPR005495">
    <property type="entry name" value="LptG/LptF_permease"/>
</dbReference>
<feature type="transmembrane region" description="Helical" evidence="6">
    <location>
        <begin position="299"/>
        <end position="321"/>
    </location>
</feature>
<accession>A0A1F4TRD8</accession>
<gene>
    <name evidence="7" type="ORF">A2462_07550</name>
</gene>
<evidence type="ECO:0000256" key="1">
    <source>
        <dbReference type="ARBA" id="ARBA00004651"/>
    </source>
</evidence>
<dbReference type="PANTHER" id="PTHR33529">
    <property type="entry name" value="SLR0882 PROTEIN-RELATED"/>
    <property type="match status" value="1"/>
</dbReference>
<comment type="caution">
    <text evidence="7">The sequence shown here is derived from an EMBL/GenBank/DDBJ whole genome shotgun (WGS) entry which is preliminary data.</text>
</comment>
<keyword evidence="3 6" id="KW-0812">Transmembrane</keyword>
<proteinExistence type="predicted"/>
<evidence type="ECO:0000313" key="7">
    <source>
        <dbReference type="EMBL" id="OGC35197.1"/>
    </source>
</evidence>
<evidence type="ECO:0000256" key="3">
    <source>
        <dbReference type="ARBA" id="ARBA00022692"/>
    </source>
</evidence>
<evidence type="ECO:0008006" key="9">
    <source>
        <dbReference type="Google" id="ProtNLM"/>
    </source>
</evidence>
<dbReference type="GO" id="GO:0043190">
    <property type="term" value="C:ATP-binding cassette (ABC) transporter complex"/>
    <property type="evidence" value="ECO:0007669"/>
    <property type="project" value="TreeGrafter"/>
</dbReference>
<dbReference type="AlphaFoldDB" id="A0A1F4TRD8"/>
<sequence length="357" mass="40170">MKVINKYLFSEMSGPFIVGVVGFVLVMAVDLLFTMADLIINKGVPVLAVLKLLIFKMPSILVLTFPVSTLFATTMALGRLSKDSEIIALRTSGVNLFDLAKPIIFFGLVVSIIAFFTNEKIVPQANYLATKIIRQIIYKQPLPGIKENVFFKDAYNRHYYAKRVDLENKTMDNVMVYEVTEEKYPRVILANKAKVSGRIWQLEQGVIHKYDEKGFLKYEAVFSDMKLNISEDVLNFAQQKDSQEMNSKELGGMIDILEKGGGNTNRLRTDLLMKYSVPLTCFVFALIGIPFSLPSPRSGRTWGLIVTIVFMFTFYVFASVFRSLGWGGIVSPAIAAFTPQISFVIFGLLLLGWENKL</sequence>
<evidence type="ECO:0000256" key="6">
    <source>
        <dbReference type="SAM" id="Phobius"/>
    </source>
</evidence>
<feature type="transmembrane region" description="Helical" evidence="6">
    <location>
        <begin position="16"/>
        <end position="40"/>
    </location>
</feature>
<keyword evidence="2" id="KW-1003">Cell membrane</keyword>
<evidence type="ECO:0000256" key="4">
    <source>
        <dbReference type="ARBA" id="ARBA00022989"/>
    </source>
</evidence>
<protein>
    <recommendedName>
        <fullName evidence="9">LPS export ABC transporter permease LptG</fullName>
    </recommendedName>
</protein>
<evidence type="ECO:0000313" key="8">
    <source>
        <dbReference type="Proteomes" id="UP000177309"/>
    </source>
</evidence>
<keyword evidence="4 6" id="KW-1133">Transmembrane helix</keyword>
<dbReference type="Pfam" id="PF03739">
    <property type="entry name" value="LptF_LptG"/>
    <property type="match status" value="1"/>
</dbReference>
<keyword evidence="5 6" id="KW-0472">Membrane</keyword>
<evidence type="ECO:0000256" key="2">
    <source>
        <dbReference type="ARBA" id="ARBA00022475"/>
    </source>
</evidence>
<organism evidence="7 8">
    <name type="scientific">candidate division WOR-1 bacterium RIFOXYC2_FULL_41_25</name>
    <dbReference type="NCBI Taxonomy" id="1802586"/>
    <lineage>
        <taxon>Bacteria</taxon>
        <taxon>Bacillati</taxon>
        <taxon>Saganbacteria</taxon>
    </lineage>
</organism>
<dbReference type="EMBL" id="MEUI01000006">
    <property type="protein sequence ID" value="OGC35197.1"/>
    <property type="molecule type" value="Genomic_DNA"/>
</dbReference>